<evidence type="ECO:0000259" key="7">
    <source>
        <dbReference type="PROSITE" id="PS50905"/>
    </source>
</evidence>
<dbReference type="Pfam" id="PF00210">
    <property type="entry name" value="Ferritin"/>
    <property type="match status" value="1"/>
</dbReference>
<dbReference type="RefSeq" id="NP_001316112.1">
    <property type="nucleotide sequence ID" value="NM_001329183.1"/>
</dbReference>
<dbReference type="InterPro" id="IPR008331">
    <property type="entry name" value="Ferritin_DPS_dom"/>
</dbReference>
<evidence type="ECO:0000313" key="11">
    <source>
        <dbReference type="RefSeq" id="XP_008478013.2"/>
    </source>
</evidence>
<evidence type="ECO:0000256" key="5">
    <source>
        <dbReference type="RuleBase" id="RU361145"/>
    </source>
</evidence>
<organism evidence="8">
    <name type="scientific">Diaphorina citri</name>
    <name type="common">Asian citrus psyllid</name>
    <dbReference type="NCBI Taxonomy" id="121845"/>
    <lineage>
        <taxon>Eukaryota</taxon>
        <taxon>Metazoa</taxon>
        <taxon>Ecdysozoa</taxon>
        <taxon>Arthropoda</taxon>
        <taxon>Hexapoda</taxon>
        <taxon>Insecta</taxon>
        <taxon>Pterygota</taxon>
        <taxon>Neoptera</taxon>
        <taxon>Paraneoptera</taxon>
        <taxon>Hemiptera</taxon>
        <taxon>Sternorrhyncha</taxon>
        <taxon>Psylloidea</taxon>
        <taxon>Psyllidae</taxon>
        <taxon>Diaphorininae</taxon>
        <taxon>Diaphorina</taxon>
    </lineage>
</organism>
<keyword evidence="9" id="KW-1185">Reference proteome</keyword>
<evidence type="ECO:0000256" key="1">
    <source>
        <dbReference type="ARBA" id="ARBA00007513"/>
    </source>
</evidence>
<dbReference type="AlphaFoldDB" id="A0A0A7DNF9"/>
<dbReference type="CDD" id="cd01056">
    <property type="entry name" value="Euk_Ferritin"/>
    <property type="match status" value="1"/>
</dbReference>
<reference evidence="8 11" key="1">
    <citation type="journal article" date="2015" name="PLoS ONE">
        <title>Asian Citrus Psyllid Expression Profiles Suggest Candidatus Liberibacter Asiaticus-Mediated Alteration of Adult Nutrition and Metabolism, and of Nymphal Development and Immunity.</title>
        <authorList>
            <person name="Vyas M."/>
            <person name="Fisher T.W."/>
            <person name="He R."/>
            <person name="Nelson W."/>
            <person name="Yin G."/>
            <person name="Cicero J.M."/>
            <person name="Willer M."/>
            <person name="Kim R."/>
            <person name="Kramer R."/>
            <person name="May G.A."/>
            <person name="Crow J.A."/>
            <person name="Soderlund C.A."/>
            <person name="Gang D.R."/>
            <person name="Brown J.K."/>
        </authorList>
    </citation>
    <scope>NUCLEOTIDE SEQUENCE</scope>
</reference>
<dbReference type="PaxDb" id="121845-A0A0A7DNF9"/>
<protein>
    <recommendedName>
        <fullName evidence="5">Ferritin</fullName>
    </recommendedName>
</protein>
<dbReference type="GO" id="GO:0008199">
    <property type="term" value="F:ferric iron binding"/>
    <property type="evidence" value="ECO:0007669"/>
    <property type="project" value="InterPro"/>
</dbReference>
<evidence type="ECO:0000256" key="3">
    <source>
        <dbReference type="ARBA" id="ARBA00022723"/>
    </source>
</evidence>
<evidence type="ECO:0000313" key="10">
    <source>
        <dbReference type="RefSeq" id="NP_001316112.1"/>
    </source>
</evidence>
<dbReference type="GO" id="GO:0006826">
    <property type="term" value="P:iron ion transport"/>
    <property type="evidence" value="ECO:0007669"/>
    <property type="project" value="InterPro"/>
</dbReference>
<name>A0A0A7DNF9_DIACI</name>
<dbReference type="GO" id="GO:0008198">
    <property type="term" value="F:ferrous iron binding"/>
    <property type="evidence" value="ECO:0007669"/>
    <property type="project" value="TreeGrafter"/>
</dbReference>
<evidence type="ECO:0000313" key="8">
    <source>
        <dbReference type="EMBL" id="AIU99811.1"/>
    </source>
</evidence>
<dbReference type="InterPro" id="IPR012347">
    <property type="entry name" value="Ferritin-like"/>
</dbReference>
<dbReference type="KEGG" id="dci:103514874"/>
<dbReference type="InterPro" id="IPR001519">
    <property type="entry name" value="Ferritin"/>
</dbReference>
<dbReference type="STRING" id="121845.A0A0A7DNF9"/>
<dbReference type="GO" id="GO:0006879">
    <property type="term" value="P:intracellular iron ion homeostasis"/>
    <property type="evidence" value="ECO:0007669"/>
    <property type="project" value="UniProtKB-KW"/>
</dbReference>
<reference evidence="10 11" key="2">
    <citation type="submission" date="2025-04" db="UniProtKB">
        <authorList>
            <consortium name="RefSeq"/>
        </authorList>
    </citation>
    <scope>IDENTIFICATION</scope>
</reference>
<accession>A0A0A7DNF9</accession>
<dbReference type="SUPFAM" id="SSF47240">
    <property type="entry name" value="Ferritin-like"/>
    <property type="match status" value="1"/>
</dbReference>
<comment type="similarity">
    <text evidence="1 5">Belongs to the ferritin family.</text>
</comment>
<dbReference type="InterPro" id="IPR009078">
    <property type="entry name" value="Ferritin-like_SF"/>
</dbReference>
<dbReference type="KEGG" id="dci:113465277"/>
<feature type="chain" id="PRO_5017492584" description="Ferritin" evidence="6 10">
    <location>
        <begin position="23"/>
        <end position="249"/>
    </location>
</feature>
<dbReference type="PANTHER" id="PTHR11431">
    <property type="entry name" value="FERRITIN"/>
    <property type="match status" value="1"/>
</dbReference>
<keyword evidence="4 5" id="KW-0408">Iron</keyword>
<dbReference type="PANTHER" id="PTHR11431:SF51">
    <property type="entry name" value="FERRITIN"/>
    <property type="match status" value="1"/>
</dbReference>
<dbReference type="GO" id="GO:0005737">
    <property type="term" value="C:cytoplasm"/>
    <property type="evidence" value="ECO:0007669"/>
    <property type="project" value="TreeGrafter"/>
</dbReference>
<keyword evidence="2 5" id="KW-0409">Iron storage</keyword>
<proteinExistence type="evidence at transcript level"/>
<dbReference type="InterPro" id="IPR009040">
    <property type="entry name" value="Ferritin-like_diiron"/>
</dbReference>
<dbReference type="Proteomes" id="UP000079169">
    <property type="component" value="Unplaced"/>
</dbReference>
<dbReference type="PROSITE" id="PS50905">
    <property type="entry name" value="FERRITIN_LIKE"/>
    <property type="match status" value="1"/>
</dbReference>
<dbReference type="RefSeq" id="XP_008478013.2">
    <property type="nucleotide sequence ID" value="XM_008479791.2"/>
</dbReference>
<sequence>MNSVLLNLSVFALLSIVSVSQAAQDSTCSAFVNQKVCSKKDQSVEIDKLLGVSCSAQYEGFSAIQPKIRQYINAQIIDSYQLTLLSTNFGNHKANRPGFEALYKKLSDEAWEDAIELIKYNAKRGGKLVDFSDIRGRDLKSMVDEQKKSAITEYNSLATAVDLQKELAAGAHDIHKEAIRLGQAYHDPEISSFIEKEFVHKYSSNIRTLAGYLADMNSIMSEYTENGGPSLSLYLFDEYLQKSLGVAAA</sequence>
<evidence type="ECO:0000256" key="4">
    <source>
        <dbReference type="ARBA" id="ARBA00023004"/>
    </source>
</evidence>
<dbReference type="OMA" id="MSTHFGN"/>
<dbReference type="Gene3D" id="1.20.1260.10">
    <property type="match status" value="1"/>
</dbReference>
<keyword evidence="3 5" id="KW-0479">Metal-binding</keyword>
<dbReference type="EMBL" id="KF907311">
    <property type="protein sequence ID" value="AIU99811.1"/>
    <property type="molecule type" value="mRNA"/>
</dbReference>
<gene>
    <name evidence="10 11" type="primary">LOC103514874</name>
    <name evidence="10" type="synonym">ferritin</name>
    <name evidence="11" type="synonym">LOC113465277</name>
</gene>
<evidence type="ECO:0000256" key="6">
    <source>
        <dbReference type="SAM" id="SignalP"/>
    </source>
</evidence>
<dbReference type="GeneID" id="113465277"/>
<evidence type="ECO:0000313" key="9">
    <source>
        <dbReference type="Proteomes" id="UP000079169"/>
    </source>
</evidence>
<keyword evidence="6 10" id="KW-0732">Signal</keyword>
<comment type="function">
    <text evidence="5">Stores iron in a soluble, non-toxic, readily available form. Important for iron homeostasis. Iron is taken up in the ferrous form and deposited as ferric hydroxides after oxidation.</text>
</comment>
<dbReference type="GeneID" id="103514874"/>
<evidence type="ECO:0000256" key="2">
    <source>
        <dbReference type="ARBA" id="ARBA00022434"/>
    </source>
</evidence>
<feature type="domain" description="Ferritin-like diiron" evidence="7">
    <location>
        <begin position="58"/>
        <end position="220"/>
    </location>
</feature>
<feature type="signal peptide" evidence="6">
    <location>
        <begin position="1"/>
        <end position="22"/>
    </location>
</feature>